<name>A0AAU2AHF6_9ACTN</name>
<dbReference type="InterPro" id="IPR050564">
    <property type="entry name" value="F420-G6PD/mer"/>
</dbReference>
<evidence type="ECO:0000259" key="2">
    <source>
        <dbReference type="Pfam" id="PF00296"/>
    </source>
</evidence>
<feature type="domain" description="Luciferase-like" evidence="2">
    <location>
        <begin position="11"/>
        <end position="310"/>
    </location>
</feature>
<accession>A0AAU2AHF6</accession>
<dbReference type="InterPro" id="IPR011251">
    <property type="entry name" value="Luciferase-like_dom"/>
</dbReference>
<dbReference type="Gene3D" id="3.20.20.30">
    <property type="entry name" value="Luciferase-like domain"/>
    <property type="match status" value="1"/>
</dbReference>
<dbReference type="Pfam" id="PF00296">
    <property type="entry name" value="Bac_luciferase"/>
    <property type="match status" value="1"/>
</dbReference>
<sequence length="339" mass="37333">MQFTLTDPVLTRQHAHGLVELARMADDYGLHSIGVGDTGFRLNEAASRVTLLALGTTRAYVGMRPTNPWTRDPQITAAFLATIDSMTGGRAFMEIATGDSAVRSVGRRPATRARLEEYVTCVRALLTTGHGRFDGREIDVYGGARAPVRVSVGAEGPRMLELAGGIAEAVSIGTGLTADVVSWSLERVRAGARLRGREPADVEAWFTVRSVLDADRESARKRIRPSLASILHHSMRAGVDGRLVPERHHDAVRAYVRHYALADHQRPGGANEQLMDRLGLTEFALDRWGMAGDPKDWIDRIATLRNSGIRRMWLANRGSLTQLRATLRNFGEQVLPRIR</sequence>
<dbReference type="InterPro" id="IPR036661">
    <property type="entry name" value="Luciferase-like_sf"/>
</dbReference>
<reference evidence="3" key="1">
    <citation type="submission" date="2022-10" db="EMBL/GenBank/DDBJ databases">
        <title>The complete genomes of actinobacterial strains from the NBC collection.</title>
        <authorList>
            <person name="Joergensen T.S."/>
            <person name="Alvarez Arevalo M."/>
            <person name="Sterndorff E.B."/>
            <person name="Faurdal D."/>
            <person name="Vuksanovic O."/>
            <person name="Mourched A.-S."/>
            <person name="Charusanti P."/>
            <person name="Shaw S."/>
            <person name="Blin K."/>
            <person name="Weber T."/>
        </authorList>
    </citation>
    <scope>NUCLEOTIDE SEQUENCE</scope>
    <source>
        <strain evidence="3">NBC_00093</strain>
    </source>
</reference>
<keyword evidence="1" id="KW-0560">Oxidoreductase</keyword>
<proteinExistence type="predicted"/>
<protein>
    <submittedName>
        <fullName evidence="3">LLM class flavin-dependent oxidoreductase</fullName>
    </submittedName>
</protein>
<dbReference type="GO" id="GO:0016705">
    <property type="term" value="F:oxidoreductase activity, acting on paired donors, with incorporation or reduction of molecular oxygen"/>
    <property type="evidence" value="ECO:0007669"/>
    <property type="project" value="InterPro"/>
</dbReference>
<dbReference type="AlphaFoldDB" id="A0AAU2AHF6"/>
<evidence type="ECO:0000256" key="1">
    <source>
        <dbReference type="ARBA" id="ARBA00023002"/>
    </source>
</evidence>
<evidence type="ECO:0000313" key="3">
    <source>
        <dbReference type="EMBL" id="WTT23104.1"/>
    </source>
</evidence>
<dbReference type="SUPFAM" id="SSF51679">
    <property type="entry name" value="Bacterial luciferase-like"/>
    <property type="match status" value="1"/>
</dbReference>
<dbReference type="PANTHER" id="PTHR43244:SF1">
    <property type="entry name" value="5,10-METHYLENETETRAHYDROMETHANOPTERIN REDUCTASE"/>
    <property type="match status" value="1"/>
</dbReference>
<organism evidence="3">
    <name type="scientific">Streptomyces sp. NBC_00093</name>
    <dbReference type="NCBI Taxonomy" id="2975649"/>
    <lineage>
        <taxon>Bacteria</taxon>
        <taxon>Bacillati</taxon>
        <taxon>Actinomycetota</taxon>
        <taxon>Actinomycetes</taxon>
        <taxon>Kitasatosporales</taxon>
        <taxon>Streptomycetaceae</taxon>
        <taxon>Streptomyces</taxon>
    </lineage>
</organism>
<gene>
    <name evidence="3" type="ORF">OHA22_49885</name>
</gene>
<dbReference type="PANTHER" id="PTHR43244">
    <property type="match status" value="1"/>
</dbReference>
<dbReference type="EMBL" id="CP108222">
    <property type="protein sequence ID" value="WTT23104.1"/>
    <property type="molecule type" value="Genomic_DNA"/>
</dbReference>